<dbReference type="Proteomes" id="UP000256779">
    <property type="component" value="Unassembled WGS sequence"/>
</dbReference>
<dbReference type="RefSeq" id="WP_115866615.1">
    <property type="nucleotide sequence ID" value="NZ_QREG01000002.1"/>
</dbReference>
<feature type="chain" id="PRO_5017666826" evidence="1">
    <location>
        <begin position="21"/>
        <end position="235"/>
    </location>
</feature>
<sequence length="235" mass="26235">MRLVSFILVLIMISACTVQQIQQTLDDYLDSEQLTTEQVAAGLKQALEVGISKGANNAAQLDGYWKNPAIRIPFPPDVVKVENKLRDIGLGAQVDKFLKTLNRGAEEAAKEAKPIIVSAIRSMTIQDAWNILKGSDDAATQYLKQKTSDQLRARFKPVISQALKKTNATKYYSDIVETYNKIPFTDDVDPDLENYATSQALDGLFKLVAEEEKKIRQDPVARTTELLKKVFAQQD</sequence>
<evidence type="ECO:0000313" key="3">
    <source>
        <dbReference type="Proteomes" id="UP000256779"/>
    </source>
</evidence>
<keyword evidence="3" id="KW-1185">Reference proteome</keyword>
<protein>
    <submittedName>
        <fullName evidence="2">Uncharacterized protein DUF4197</fullName>
    </submittedName>
</protein>
<evidence type="ECO:0000256" key="1">
    <source>
        <dbReference type="SAM" id="SignalP"/>
    </source>
</evidence>
<comment type="caution">
    <text evidence="2">The sequence shown here is derived from an EMBL/GenBank/DDBJ whole genome shotgun (WGS) entry which is preliminary data.</text>
</comment>
<dbReference type="EMBL" id="QREG01000002">
    <property type="protein sequence ID" value="REE02078.1"/>
    <property type="molecule type" value="Genomic_DNA"/>
</dbReference>
<keyword evidence="1" id="KW-0732">Signal</keyword>
<dbReference type="InterPro" id="IPR025245">
    <property type="entry name" value="DUF4197"/>
</dbReference>
<dbReference type="OrthoDB" id="5292580at2"/>
<feature type="signal peptide" evidence="1">
    <location>
        <begin position="1"/>
        <end position="20"/>
    </location>
</feature>
<dbReference type="AlphaFoldDB" id="A0A3D9L6V4"/>
<name>A0A3D9L6V4_MARFU</name>
<gene>
    <name evidence="2" type="ORF">C7460_10298</name>
</gene>
<dbReference type="Pfam" id="PF13852">
    <property type="entry name" value="DUF4197"/>
    <property type="match status" value="1"/>
</dbReference>
<evidence type="ECO:0000313" key="2">
    <source>
        <dbReference type="EMBL" id="REE02078.1"/>
    </source>
</evidence>
<organism evidence="2 3">
    <name type="scientific">Marinoscillum furvescens DSM 4134</name>
    <dbReference type="NCBI Taxonomy" id="1122208"/>
    <lineage>
        <taxon>Bacteria</taxon>
        <taxon>Pseudomonadati</taxon>
        <taxon>Bacteroidota</taxon>
        <taxon>Cytophagia</taxon>
        <taxon>Cytophagales</taxon>
        <taxon>Reichenbachiellaceae</taxon>
        <taxon>Marinoscillum</taxon>
    </lineage>
</organism>
<dbReference type="PROSITE" id="PS51257">
    <property type="entry name" value="PROKAR_LIPOPROTEIN"/>
    <property type="match status" value="1"/>
</dbReference>
<proteinExistence type="predicted"/>
<reference evidence="2 3" key="1">
    <citation type="submission" date="2018-07" db="EMBL/GenBank/DDBJ databases">
        <title>Genomic Encyclopedia of Type Strains, Phase IV (KMG-IV): sequencing the most valuable type-strain genomes for metagenomic binning, comparative biology and taxonomic classification.</title>
        <authorList>
            <person name="Goeker M."/>
        </authorList>
    </citation>
    <scope>NUCLEOTIDE SEQUENCE [LARGE SCALE GENOMIC DNA]</scope>
    <source>
        <strain evidence="2 3">DSM 4134</strain>
    </source>
</reference>
<accession>A0A3D9L6V4</accession>